<keyword evidence="7" id="KW-1185">Reference proteome</keyword>
<gene>
    <name evidence="6" type="ORF">IHE71_12470</name>
</gene>
<dbReference type="SUPFAM" id="SSF46689">
    <property type="entry name" value="Homeodomain-like"/>
    <property type="match status" value="1"/>
</dbReference>
<dbReference type="RefSeq" id="WP_192863075.1">
    <property type="nucleotide sequence ID" value="NZ_JADAQT010000085.1"/>
</dbReference>
<dbReference type="InterPro" id="IPR050109">
    <property type="entry name" value="HTH-type_TetR-like_transc_reg"/>
</dbReference>
<dbReference type="PANTHER" id="PTHR30055">
    <property type="entry name" value="HTH-TYPE TRANSCRIPTIONAL REGULATOR RUTR"/>
    <property type="match status" value="1"/>
</dbReference>
<evidence type="ECO:0000256" key="2">
    <source>
        <dbReference type="ARBA" id="ARBA00023125"/>
    </source>
</evidence>
<evidence type="ECO:0000256" key="3">
    <source>
        <dbReference type="ARBA" id="ARBA00023163"/>
    </source>
</evidence>
<evidence type="ECO:0000313" key="6">
    <source>
        <dbReference type="EMBL" id="MBE1876523.1"/>
    </source>
</evidence>
<keyword evidence="2 4" id="KW-0238">DNA-binding</keyword>
<comment type="caution">
    <text evidence="6">The sequence shown here is derived from an EMBL/GenBank/DDBJ whole genome shotgun (WGS) entry which is preliminary data.</text>
</comment>
<dbReference type="InterPro" id="IPR041347">
    <property type="entry name" value="MftR_C"/>
</dbReference>
<evidence type="ECO:0000259" key="5">
    <source>
        <dbReference type="PROSITE" id="PS50977"/>
    </source>
</evidence>
<dbReference type="InterPro" id="IPR009057">
    <property type="entry name" value="Homeodomain-like_sf"/>
</dbReference>
<evidence type="ECO:0000256" key="4">
    <source>
        <dbReference type="PROSITE-ProRule" id="PRU00335"/>
    </source>
</evidence>
<dbReference type="PANTHER" id="PTHR30055:SF238">
    <property type="entry name" value="MYCOFACTOCIN BIOSYNTHESIS TRANSCRIPTIONAL REGULATOR MFTR-RELATED"/>
    <property type="match status" value="1"/>
</dbReference>
<keyword evidence="1" id="KW-0805">Transcription regulation</keyword>
<dbReference type="Proteomes" id="UP000625527">
    <property type="component" value="Unassembled WGS sequence"/>
</dbReference>
<feature type="DNA-binding region" description="H-T-H motif" evidence="4">
    <location>
        <begin position="29"/>
        <end position="48"/>
    </location>
</feature>
<dbReference type="Pfam" id="PF00440">
    <property type="entry name" value="TetR_N"/>
    <property type="match status" value="1"/>
</dbReference>
<evidence type="ECO:0000313" key="7">
    <source>
        <dbReference type="Proteomes" id="UP000625527"/>
    </source>
</evidence>
<dbReference type="InterPro" id="IPR001647">
    <property type="entry name" value="HTH_TetR"/>
</dbReference>
<organism evidence="6 7">
    <name type="scientific">Myceligenerans pegani</name>
    <dbReference type="NCBI Taxonomy" id="2776917"/>
    <lineage>
        <taxon>Bacteria</taxon>
        <taxon>Bacillati</taxon>
        <taxon>Actinomycetota</taxon>
        <taxon>Actinomycetes</taxon>
        <taxon>Micrococcales</taxon>
        <taxon>Promicromonosporaceae</taxon>
        <taxon>Myceligenerans</taxon>
    </lineage>
</organism>
<evidence type="ECO:0000256" key="1">
    <source>
        <dbReference type="ARBA" id="ARBA00023015"/>
    </source>
</evidence>
<feature type="domain" description="HTH tetR-type" evidence="5">
    <location>
        <begin position="6"/>
        <end position="66"/>
    </location>
</feature>
<accession>A0ABR9MYR4</accession>
<reference evidence="6 7" key="1">
    <citation type="submission" date="2020-10" db="EMBL/GenBank/DDBJ databases">
        <title>Myceligenerans pegani sp. nov., an endophytic actinomycete isolated from Peganum harmala L. in Xinjiang, China.</title>
        <authorList>
            <person name="Xin L."/>
        </authorList>
    </citation>
    <scope>NUCLEOTIDE SEQUENCE [LARGE SCALE GENOMIC DNA]</scope>
    <source>
        <strain evidence="6 7">TRM65318</strain>
    </source>
</reference>
<proteinExistence type="predicted"/>
<name>A0ABR9MYR4_9MICO</name>
<dbReference type="EMBL" id="JADAQT010000085">
    <property type="protein sequence ID" value="MBE1876523.1"/>
    <property type="molecule type" value="Genomic_DNA"/>
</dbReference>
<protein>
    <submittedName>
        <fullName evidence="6">TetR family transcriptional regulator</fullName>
    </submittedName>
</protein>
<dbReference type="PROSITE" id="PS50977">
    <property type="entry name" value="HTH_TETR_2"/>
    <property type="match status" value="1"/>
</dbReference>
<dbReference type="Pfam" id="PF17754">
    <property type="entry name" value="TetR_C_14"/>
    <property type="match status" value="1"/>
</dbReference>
<dbReference type="PRINTS" id="PR00455">
    <property type="entry name" value="HTHTETR"/>
</dbReference>
<sequence length="192" mass="20593">MARWRPGSTGRLQQAAIELFTENGYDATTVADIAARAGVTERTFFRHYGDKREVLFAGQYVFESGFVEAIADAPAGTPVMGLASRALDAGCRALREARSQEQARARHAIVEHHDALREREQLKLAALSRAVAGAMTARGIADLTARLAGDVVVSVFSTAFARWIAPGAPADLIALQRETLAELTRLVGTNSG</sequence>
<dbReference type="Gene3D" id="1.10.357.10">
    <property type="entry name" value="Tetracycline Repressor, domain 2"/>
    <property type="match status" value="1"/>
</dbReference>
<keyword evidence="3" id="KW-0804">Transcription</keyword>